<evidence type="ECO:0000256" key="2">
    <source>
        <dbReference type="ARBA" id="ARBA00022490"/>
    </source>
</evidence>
<dbReference type="SUPFAM" id="SSF52096">
    <property type="entry name" value="ClpP/crotonase"/>
    <property type="match status" value="1"/>
</dbReference>
<dbReference type="InterPro" id="IPR029045">
    <property type="entry name" value="ClpP/crotonase-like_dom_sf"/>
</dbReference>
<reference evidence="8" key="1">
    <citation type="submission" date="2016-09" db="EMBL/GenBank/DDBJ databases">
        <authorList>
            <person name="Varghese N."/>
            <person name="Submissions S."/>
        </authorList>
    </citation>
    <scope>NUCLEOTIDE SEQUENCE [LARGE SCALE GENOMIC DNA]</scope>
    <source>
        <strain evidence="8">JS23</strain>
    </source>
</reference>
<dbReference type="GO" id="GO:0051117">
    <property type="term" value="F:ATPase binding"/>
    <property type="evidence" value="ECO:0007669"/>
    <property type="project" value="TreeGrafter"/>
</dbReference>
<dbReference type="Gene3D" id="3.90.226.10">
    <property type="entry name" value="2-enoyl-CoA Hydratase, Chain A, domain 1"/>
    <property type="match status" value="1"/>
</dbReference>
<dbReference type="PANTHER" id="PTHR10381">
    <property type="entry name" value="ATP-DEPENDENT CLP PROTEASE PROTEOLYTIC SUBUNIT"/>
    <property type="match status" value="1"/>
</dbReference>
<dbReference type="PRINTS" id="PR00127">
    <property type="entry name" value="CLPPROTEASEP"/>
</dbReference>
<evidence type="ECO:0000256" key="5">
    <source>
        <dbReference type="ARBA" id="ARBA00022825"/>
    </source>
</evidence>
<dbReference type="GO" id="GO:0004252">
    <property type="term" value="F:serine-type endopeptidase activity"/>
    <property type="evidence" value="ECO:0007669"/>
    <property type="project" value="InterPro"/>
</dbReference>
<proteinExistence type="inferred from homology"/>
<keyword evidence="8" id="KW-1185">Reference proteome</keyword>
<dbReference type="GO" id="GO:0004176">
    <property type="term" value="F:ATP-dependent peptidase activity"/>
    <property type="evidence" value="ECO:0007669"/>
    <property type="project" value="InterPro"/>
</dbReference>
<accession>A0A1H2PT46</accession>
<dbReference type="InterPro" id="IPR001907">
    <property type="entry name" value="ClpP"/>
</dbReference>
<keyword evidence="5" id="KW-0720">Serine protease</keyword>
<evidence type="ECO:0000256" key="3">
    <source>
        <dbReference type="ARBA" id="ARBA00022670"/>
    </source>
</evidence>
<dbReference type="STRING" id="1770053.SAMN05216551_109159"/>
<keyword evidence="3 7" id="KW-0645">Protease</keyword>
<evidence type="ECO:0000256" key="1">
    <source>
        <dbReference type="ARBA" id="ARBA00007039"/>
    </source>
</evidence>
<name>A0A1H2PT46_9BURK</name>
<dbReference type="CDD" id="cd07016">
    <property type="entry name" value="S14_ClpP_1"/>
    <property type="match status" value="1"/>
</dbReference>
<dbReference type="PANTHER" id="PTHR10381:SF70">
    <property type="entry name" value="ATP-DEPENDENT CLP PROTEASE PROTEOLYTIC SUBUNIT"/>
    <property type="match status" value="1"/>
</dbReference>
<evidence type="ECO:0000313" key="8">
    <source>
        <dbReference type="Proteomes" id="UP000243719"/>
    </source>
</evidence>
<dbReference type="OrthoDB" id="9806592at2"/>
<evidence type="ECO:0000313" key="7">
    <source>
        <dbReference type="EMBL" id="SDV49813.1"/>
    </source>
</evidence>
<dbReference type="EMBL" id="FNLO01000009">
    <property type="protein sequence ID" value="SDV49813.1"/>
    <property type="molecule type" value="Genomic_DNA"/>
</dbReference>
<dbReference type="InterPro" id="IPR023562">
    <property type="entry name" value="ClpP/TepA"/>
</dbReference>
<dbReference type="GO" id="GO:0009368">
    <property type="term" value="C:endopeptidase Clp complex"/>
    <property type="evidence" value="ECO:0007669"/>
    <property type="project" value="TreeGrafter"/>
</dbReference>
<sequence length="293" mass="30414">MTIRNLPAAPAAQARPGVSCELSPRALERWKPAIHAAADGDASTISIFDPIGYDSWSGDGVTAKRIGAALRSIGEGDVTVRVNSPGGDMFEGLAIYNLLREHKGRVTVQVLGLAASAASIIAMAADELQMARAGFPMIHNAWVLAAGNRNDLREIADTLATFDSAMAGIYAARTGDGLEAMQALMDRETWIGGSAAIEQGFADSLLAADQIAEADGDRSSAKNAARQIEVLLARQGLPRSERRRLIQEIKASTPGAADPGTPGAADAAFLAEISAELSLALMPAAAPAATSLQ</sequence>
<evidence type="ECO:0000256" key="6">
    <source>
        <dbReference type="RuleBase" id="RU003567"/>
    </source>
</evidence>
<dbReference type="Proteomes" id="UP000243719">
    <property type="component" value="Unassembled WGS sequence"/>
</dbReference>
<dbReference type="AlphaFoldDB" id="A0A1H2PT46"/>
<comment type="similarity">
    <text evidence="1 6">Belongs to the peptidase S14 family.</text>
</comment>
<dbReference type="GO" id="GO:0006515">
    <property type="term" value="P:protein quality control for misfolded or incompletely synthesized proteins"/>
    <property type="evidence" value="ECO:0007669"/>
    <property type="project" value="TreeGrafter"/>
</dbReference>
<evidence type="ECO:0000256" key="4">
    <source>
        <dbReference type="ARBA" id="ARBA00022801"/>
    </source>
</evidence>
<dbReference type="RefSeq" id="WP_091910343.1">
    <property type="nucleotide sequence ID" value="NZ_FNLO01000009.1"/>
</dbReference>
<gene>
    <name evidence="7" type="ORF">SAMN05216551_109159</name>
</gene>
<keyword evidence="4" id="KW-0378">Hydrolase</keyword>
<protein>
    <recommendedName>
        <fullName evidence="6">ATP-dependent Clp protease proteolytic subunit</fullName>
    </recommendedName>
</protein>
<keyword evidence="2" id="KW-0963">Cytoplasm</keyword>
<dbReference type="Pfam" id="PF00574">
    <property type="entry name" value="CLP_protease"/>
    <property type="match status" value="1"/>
</dbReference>
<organism evidence="7 8">
    <name type="scientific">Chitinasiproducens palmae</name>
    <dbReference type="NCBI Taxonomy" id="1770053"/>
    <lineage>
        <taxon>Bacteria</taxon>
        <taxon>Pseudomonadati</taxon>
        <taxon>Pseudomonadota</taxon>
        <taxon>Betaproteobacteria</taxon>
        <taxon>Burkholderiales</taxon>
        <taxon>Burkholderiaceae</taxon>
        <taxon>Chitinasiproducens</taxon>
    </lineage>
</organism>
<dbReference type="NCBIfam" id="NF045542">
    <property type="entry name" value="Clp_rel_HeadMat"/>
    <property type="match status" value="1"/>
</dbReference>